<dbReference type="PANTHER" id="PTHR13318">
    <property type="entry name" value="PARTNER OF PAIRED, ISOFORM B-RELATED"/>
    <property type="match status" value="1"/>
</dbReference>
<protein>
    <recommendedName>
        <fullName evidence="3">F-box domain-containing protein</fullName>
    </recommendedName>
</protein>
<dbReference type="Proteomes" id="UP000738325">
    <property type="component" value="Unassembled WGS sequence"/>
</dbReference>
<dbReference type="GO" id="GO:0019005">
    <property type="term" value="C:SCF ubiquitin ligase complex"/>
    <property type="evidence" value="ECO:0007669"/>
    <property type="project" value="TreeGrafter"/>
</dbReference>
<evidence type="ECO:0000313" key="2">
    <source>
        <dbReference type="Proteomes" id="UP000738325"/>
    </source>
</evidence>
<reference evidence="1" key="1">
    <citation type="journal article" date="2020" name="Fungal Divers.">
        <title>Resolving the Mortierellaceae phylogeny through synthesis of multi-gene phylogenetics and phylogenomics.</title>
        <authorList>
            <person name="Vandepol N."/>
            <person name="Liber J."/>
            <person name="Desiro A."/>
            <person name="Na H."/>
            <person name="Kennedy M."/>
            <person name="Barry K."/>
            <person name="Grigoriev I.V."/>
            <person name="Miller A.N."/>
            <person name="O'Donnell K."/>
            <person name="Stajich J.E."/>
            <person name="Bonito G."/>
        </authorList>
    </citation>
    <scope>NUCLEOTIDE SEQUENCE</scope>
    <source>
        <strain evidence="1">REB-010B</strain>
    </source>
</reference>
<dbReference type="AlphaFoldDB" id="A0A9P6RWV0"/>
<dbReference type="InterPro" id="IPR032675">
    <property type="entry name" value="LRR_dom_sf"/>
</dbReference>
<dbReference type="EMBL" id="JAAAIP010000013">
    <property type="protein sequence ID" value="KAG0329621.1"/>
    <property type="molecule type" value="Genomic_DNA"/>
</dbReference>
<comment type="caution">
    <text evidence="1">The sequence shown here is derived from an EMBL/GenBank/DDBJ whole genome shotgun (WGS) entry which is preliminary data.</text>
</comment>
<dbReference type="Gene3D" id="3.80.10.10">
    <property type="entry name" value="Ribonuclease Inhibitor"/>
    <property type="match status" value="2"/>
</dbReference>
<dbReference type="GO" id="GO:0031146">
    <property type="term" value="P:SCF-dependent proteasomal ubiquitin-dependent protein catabolic process"/>
    <property type="evidence" value="ECO:0007669"/>
    <property type="project" value="TreeGrafter"/>
</dbReference>
<evidence type="ECO:0008006" key="3">
    <source>
        <dbReference type="Google" id="ProtNLM"/>
    </source>
</evidence>
<proteinExistence type="predicted"/>
<sequence length="606" mass="68540">MASADPPLLGNPPATVAYHLVFSIPELVAQIVKYLRPCERLKLGLVSKTLHGALLPSLSLRLSADSVTNRDVVDGYLFRPEQLRVLGARIRSLTLVLTHDVSNPHQKAMLDMIYAHCANSVETLTIEYWGDDVQVLEQTLANFPSLQELSVRSMCSMPIKTLAQSLIKSKGCRQLRLLSVETIVTVLGDHLSVKGFEAVLRAFPRLTVLIMSKMSFVTSVREFSPPEDWFDSKQDYDPTSTSTSQLERLELSYCNITADYFNKMDELLPNLQALTMTGCSGPWLSVMTGESHASLLDAGLRTVFSQLKSLTLWQEFQTARANLLQLVEGRPHLTSLETDVLSAPREALLELAQFCSRPASTLQLKESGCTDEASRVNPQYKFKRLALQTYMSPAYQIEELEIFYRSPCFQTLDMFAFASNLTNLHLGGEESCLLPPENDMLNKILRLLPNLEILKIERYIDNYQAFVGLGREPTSPEDRLQPQVEEGAQKGRNPTCCVNWIHERPFLRELHLFVCLSNSSEAPVGDKSVEDEKQGLNLQAMREQVLDRFRFLETIKIQLQAGLRPPSNEDVESWKRRLEEKRGDWTRPLHITLTKKKSEDLNLLII</sequence>
<gene>
    <name evidence="1" type="ORF">BGZ99_001228</name>
</gene>
<name>A0A9P6RWV0_9FUNG</name>
<keyword evidence="2" id="KW-1185">Reference proteome</keyword>
<dbReference type="OrthoDB" id="2373237at2759"/>
<evidence type="ECO:0000313" key="1">
    <source>
        <dbReference type="EMBL" id="KAG0329621.1"/>
    </source>
</evidence>
<dbReference type="SUPFAM" id="SSF52047">
    <property type="entry name" value="RNI-like"/>
    <property type="match status" value="1"/>
</dbReference>
<organism evidence="1 2">
    <name type="scientific">Dissophora globulifera</name>
    <dbReference type="NCBI Taxonomy" id="979702"/>
    <lineage>
        <taxon>Eukaryota</taxon>
        <taxon>Fungi</taxon>
        <taxon>Fungi incertae sedis</taxon>
        <taxon>Mucoromycota</taxon>
        <taxon>Mortierellomycotina</taxon>
        <taxon>Mortierellomycetes</taxon>
        <taxon>Mortierellales</taxon>
        <taxon>Mortierellaceae</taxon>
        <taxon>Dissophora</taxon>
    </lineage>
</organism>
<accession>A0A9P6RWV0</accession>